<dbReference type="PATRIC" id="fig|136160.3.peg.2264"/>
<dbReference type="GO" id="GO:0016787">
    <property type="term" value="F:hydrolase activity"/>
    <property type="evidence" value="ECO:0007669"/>
    <property type="project" value="UniProtKB-KW"/>
</dbReference>
<dbReference type="Pfam" id="PF07470">
    <property type="entry name" value="Glyco_hydro_88"/>
    <property type="match status" value="1"/>
</dbReference>
<evidence type="ECO:0000313" key="3">
    <source>
        <dbReference type="EMBL" id="KOO39063.1"/>
    </source>
</evidence>
<dbReference type="InterPro" id="IPR008928">
    <property type="entry name" value="6-hairpin_glycosidase_sf"/>
</dbReference>
<organism evidence="3">
    <name type="scientific">Halalkalibacterium halodurans</name>
    <name type="common">Bacillus halodurans</name>
    <dbReference type="NCBI Taxonomy" id="86665"/>
    <lineage>
        <taxon>Bacteria</taxon>
        <taxon>Bacillati</taxon>
        <taxon>Bacillota</taxon>
        <taxon>Bacilli</taxon>
        <taxon>Bacillales</taxon>
        <taxon>Bacillaceae</taxon>
        <taxon>Halalkalibacterium (ex Joshi et al. 2022)</taxon>
    </lineage>
</organism>
<dbReference type="InterPro" id="IPR010905">
    <property type="entry name" value="Glyco_hydro_88"/>
</dbReference>
<comment type="caution">
    <text evidence="3">The sequence shown here is derived from an EMBL/GenBank/DDBJ whole genome shotgun (WGS) entry which is preliminary data.</text>
</comment>
<name>A0A0M0KKY5_ALKHA</name>
<evidence type="ECO:0000256" key="2">
    <source>
        <dbReference type="PIRSR" id="PIRSR610905-2"/>
    </source>
</evidence>
<reference evidence="3" key="1">
    <citation type="submission" date="2015-08" db="EMBL/GenBank/DDBJ databases">
        <title>Complete DNA Sequence of Pseudomonas syringae pv. actinidiae, the Causal Agent of Kiwifruit Canker Disease.</title>
        <authorList>
            <person name="Rikkerink E.H.A."/>
            <person name="Fineran P.C."/>
        </authorList>
    </citation>
    <scope>NUCLEOTIDE SEQUENCE</scope>
    <source>
        <strain evidence="3">DSM 13666</strain>
    </source>
</reference>
<proteinExistence type="predicted"/>
<feature type="binding site" evidence="2">
    <location>
        <position position="73"/>
    </location>
    <ligand>
        <name>substrate</name>
    </ligand>
</feature>
<dbReference type="AlphaFoldDB" id="A0A0M0KKY5"/>
<sequence length="110" mass="12656">MSEQMGFGQEFYGTAQHLRSLHAGILELLSHLQETDADKAFLQQSVQKQMASLVENYASEKDAQGLIKRGSYSVRIGHAPDDYVIWGDYFYTEALMRLEKLRNGYWYEGK</sequence>
<gene>
    <name evidence="3" type="ORF">AMD02_09510</name>
</gene>
<dbReference type="EMBL" id="LILD01000001">
    <property type="protein sequence ID" value="KOO39063.1"/>
    <property type="molecule type" value="Genomic_DNA"/>
</dbReference>
<dbReference type="GO" id="GO:0005975">
    <property type="term" value="P:carbohydrate metabolic process"/>
    <property type="evidence" value="ECO:0007669"/>
    <property type="project" value="InterPro"/>
</dbReference>
<keyword evidence="1" id="KW-0378">Hydrolase</keyword>
<dbReference type="SUPFAM" id="SSF48208">
    <property type="entry name" value="Six-hairpin glycosidases"/>
    <property type="match status" value="1"/>
</dbReference>
<protein>
    <submittedName>
        <fullName evidence="3">Uncharacterized protein</fullName>
    </submittedName>
</protein>
<dbReference type="Gene3D" id="1.50.10.10">
    <property type="match status" value="1"/>
</dbReference>
<evidence type="ECO:0000256" key="1">
    <source>
        <dbReference type="ARBA" id="ARBA00022801"/>
    </source>
</evidence>
<dbReference type="InterPro" id="IPR012341">
    <property type="entry name" value="6hp_glycosidase-like_sf"/>
</dbReference>
<accession>A0A0M0KKY5</accession>